<dbReference type="CDD" id="cd05141">
    <property type="entry name" value="Barstar_evA4336-like"/>
    <property type="match status" value="1"/>
</dbReference>
<reference evidence="3" key="1">
    <citation type="journal article" date="2020" name="mSystems">
        <title>Genome- and Community-Level Interaction Insights into Carbon Utilization and Element Cycling Functions of Hydrothermarchaeota in Hydrothermal Sediment.</title>
        <authorList>
            <person name="Zhou Z."/>
            <person name="Liu Y."/>
            <person name="Xu W."/>
            <person name="Pan J."/>
            <person name="Luo Z.H."/>
            <person name="Li M."/>
        </authorList>
    </citation>
    <scope>NUCLEOTIDE SEQUENCE [LARGE SCALE GENOMIC DNA]</scope>
    <source>
        <strain evidence="3">SpSt-402</strain>
    </source>
</reference>
<proteinExistence type="inferred from homology"/>
<feature type="domain" description="Barstar (barnase inhibitor)" evidence="2">
    <location>
        <begin position="39"/>
        <end position="133"/>
    </location>
</feature>
<comment type="similarity">
    <text evidence="1">Belongs to the barstar family.</text>
</comment>
<dbReference type="Pfam" id="PF01337">
    <property type="entry name" value="Barstar"/>
    <property type="match status" value="1"/>
</dbReference>
<evidence type="ECO:0000313" key="3">
    <source>
        <dbReference type="EMBL" id="HGW93058.1"/>
    </source>
</evidence>
<sequence>MNDEIIATLQGDRPPGIYRITSHLALAELAAFCEERNFKLFLIQGDRANNKAAFMHESAQVMNFPDYFGANWDAFEDCLTDLEWLPANGYVLLYLYPEHFAEAHPTDWSIVVSILQSAVEEWRKTESPLFVFFKTNKLTLSEFKEL</sequence>
<comment type="caution">
    <text evidence="3">The sequence shown here is derived from an EMBL/GenBank/DDBJ whole genome shotgun (WGS) entry which is preliminary data.</text>
</comment>
<evidence type="ECO:0000256" key="1">
    <source>
        <dbReference type="ARBA" id="ARBA00006845"/>
    </source>
</evidence>
<dbReference type="InterPro" id="IPR035905">
    <property type="entry name" value="Barstar-like_sf"/>
</dbReference>
<gene>
    <name evidence="3" type="ORF">ENR47_02050</name>
</gene>
<dbReference type="InterPro" id="IPR000468">
    <property type="entry name" value="Barstar"/>
</dbReference>
<dbReference type="AlphaFoldDB" id="A0A832M2W6"/>
<organism evidence="3">
    <name type="scientific">Oscillatoriales cyanobacterium SpSt-402</name>
    <dbReference type="NCBI Taxonomy" id="2282168"/>
    <lineage>
        <taxon>Bacteria</taxon>
        <taxon>Bacillati</taxon>
        <taxon>Cyanobacteriota</taxon>
        <taxon>Cyanophyceae</taxon>
        <taxon>Oscillatoriophycideae</taxon>
        <taxon>Oscillatoriales</taxon>
    </lineage>
</organism>
<name>A0A832M2W6_9CYAN</name>
<protein>
    <submittedName>
        <fullName evidence="3">Barnase inhibitor</fullName>
    </submittedName>
</protein>
<accession>A0A832M2W6</accession>
<dbReference type="Gene3D" id="3.30.370.10">
    <property type="entry name" value="Barstar-like"/>
    <property type="match status" value="1"/>
</dbReference>
<dbReference type="EMBL" id="DSRD01000136">
    <property type="protein sequence ID" value="HGW93058.1"/>
    <property type="molecule type" value="Genomic_DNA"/>
</dbReference>
<evidence type="ECO:0000259" key="2">
    <source>
        <dbReference type="Pfam" id="PF01337"/>
    </source>
</evidence>
<dbReference type="SUPFAM" id="SSF52038">
    <property type="entry name" value="Barstar-related"/>
    <property type="match status" value="1"/>
</dbReference>